<keyword evidence="2 5" id="KW-0812">Transmembrane</keyword>
<accession>A0AAE9JEZ2</accession>
<dbReference type="InterPro" id="IPR000276">
    <property type="entry name" value="GPCR_Rhodpsn"/>
</dbReference>
<feature type="transmembrane region" description="Helical" evidence="6">
    <location>
        <begin position="113"/>
        <end position="138"/>
    </location>
</feature>
<evidence type="ECO:0000256" key="5">
    <source>
        <dbReference type="RuleBase" id="RU000688"/>
    </source>
</evidence>
<dbReference type="Gene3D" id="1.20.1070.10">
    <property type="entry name" value="Rhodopsin 7-helix transmembrane proteins"/>
    <property type="match status" value="1"/>
</dbReference>
<feature type="transmembrane region" description="Helical" evidence="6">
    <location>
        <begin position="198"/>
        <end position="218"/>
    </location>
</feature>
<feature type="transmembrane region" description="Helical" evidence="6">
    <location>
        <begin position="319"/>
        <end position="343"/>
    </location>
</feature>
<name>A0AAE9JEZ2_CAEBR</name>
<dbReference type="Pfam" id="PF00001">
    <property type="entry name" value="7tm_1"/>
    <property type="match status" value="1"/>
</dbReference>
<dbReference type="CDD" id="cd14978">
    <property type="entry name" value="7tmA_FMRFamide_R-like"/>
    <property type="match status" value="1"/>
</dbReference>
<keyword evidence="5" id="KW-0807">Transducer</keyword>
<comment type="subcellular location">
    <subcellularLocation>
        <location evidence="1">Membrane</location>
    </subcellularLocation>
</comment>
<protein>
    <recommendedName>
        <fullName evidence="7">G-protein coupled receptors family 1 profile domain-containing protein</fullName>
    </recommendedName>
</protein>
<dbReference type="GO" id="GO:0016020">
    <property type="term" value="C:membrane"/>
    <property type="evidence" value="ECO:0007669"/>
    <property type="project" value="UniProtKB-SubCell"/>
</dbReference>
<keyword evidence="5" id="KW-0675">Receptor</keyword>
<dbReference type="PANTHER" id="PTHR46895:SF1">
    <property type="entry name" value="G-PROTEIN COUPLED RECEPTORS FAMILY 1 PROFILE DOMAIN-CONTAINING PROTEIN"/>
    <property type="match status" value="1"/>
</dbReference>
<proteinExistence type="inferred from homology"/>
<evidence type="ECO:0000313" key="9">
    <source>
        <dbReference type="Proteomes" id="UP000829354"/>
    </source>
</evidence>
<evidence type="ECO:0000256" key="4">
    <source>
        <dbReference type="ARBA" id="ARBA00023136"/>
    </source>
</evidence>
<feature type="transmembrane region" description="Helical" evidence="6">
    <location>
        <begin position="363"/>
        <end position="383"/>
    </location>
</feature>
<evidence type="ECO:0000256" key="6">
    <source>
        <dbReference type="SAM" id="Phobius"/>
    </source>
</evidence>
<keyword evidence="3 6" id="KW-1133">Transmembrane helix</keyword>
<evidence type="ECO:0000256" key="3">
    <source>
        <dbReference type="ARBA" id="ARBA00022989"/>
    </source>
</evidence>
<dbReference type="PRINTS" id="PR00237">
    <property type="entry name" value="GPCRRHODOPSN"/>
</dbReference>
<evidence type="ECO:0000256" key="2">
    <source>
        <dbReference type="ARBA" id="ARBA00022692"/>
    </source>
</evidence>
<feature type="domain" description="G-protein coupled receptors family 1 profile" evidence="7">
    <location>
        <begin position="94"/>
        <end position="376"/>
    </location>
</feature>
<feature type="transmembrane region" description="Helical" evidence="6">
    <location>
        <begin position="82"/>
        <end position="101"/>
    </location>
</feature>
<organism evidence="8 9">
    <name type="scientific">Caenorhabditis briggsae</name>
    <dbReference type="NCBI Taxonomy" id="6238"/>
    <lineage>
        <taxon>Eukaryota</taxon>
        <taxon>Metazoa</taxon>
        <taxon>Ecdysozoa</taxon>
        <taxon>Nematoda</taxon>
        <taxon>Chromadorea</taxon>
        <taxon>Rhabditida</taxon>
        <taxon>Rhabditina</taxon>
        <taxon>Rhabditomorpha</taxon>
        <taxon>Rhabditoidea</taxon>
        <taxon>Rhabditidae</taxon>
        <taxon>Peloderinae</taxon>
        <taxon>Caenorhabditis</taxon>
    </lineage>
</organism>
<keyword evidence="9" id="KW-1185">Reference proteome</keyword>
<dbReference type="AlphaFoldDB" id="A0AAE9JEZ2"/>
<sequence length="462" mass="53080">MEPIASAYVRATCDLIPNICQYFMDNEFNATLIPKHEWMQSEEFLNADVTKWVEKFRRDHDGDDSALLTLVPPGLYVTLNKYVFPFQFCFGVIGNVLNLCVLLSRNMRNEANILLSAMAICDIILLFTMLPGSLGVWYPVYMSDWFRTFIFKSATWTIFLANFCSCITSWLILGVSVERYMGIRSPIHFRYHWRTSRVFFLIFSIVLGSFFLTFFHTIEYKYGYAMIRNGTKLYGSPVNVDNLVDVPTWVKKMINIFKVLQVVFGVVIPTIGIFIFNMLIVYMLRKSEYFNFRSAETKDEQSNRKYSDLEIRQKRDIKVTFTVLAIICCYFVTHIPSVLPFVLELFNLHPDWVKVYAIPMASSWLITGKVANFVLFCMSSVYFRRRLKEMIRGRVSCGFDCTGPVGVGGPAKKETQNVDSSTCAAAQKRNSVVSLVRNQLKVKLTGLQDSVIAMTSRDRAAV</sequence>
<evidence type="ECO:0000256" key="1">
    <source>
        <dbReference type="ARBA" id="ARBA00004370"/>
    </source>
</evidence>
<gene>
    <name evidence="8" type="ORF">L5515_011069</name>
</gene>
<dbReference type="PROSITE" id="PS50262">
    <property type="entry name" value="G_PROTEIN_RECEP_F1_2"/>
    <property type="match status" value="1"/>
</dbReference>
<keyword evidence="5" id="KW-0297">G-protein coupled receptor</keyword>
<evidence type="ECO:0000259" key="7">
    <source>
        <dbReference type="PROSITE" id="PS50262"/>
    </source>
</evidence>
<dbReference type="SUPFAM" id="SSF81321">
    <property type="entry name" value="Family A G protein-coupled receptor-like"/>
    <property type="match status" value="1"/>
</dbReference>
<feature type="transmembrane region" description="Helical" evidence="6">
    <location>
        <begin position="158"/>
        <end position="177"/>
    </location>
</feature>
<comment type="similarity">
    <text evidence="5">Belongs to the G-protein coupled receptor 1 family.</text>
</comment>
<dbReference type="PROSITE" id="PS00237">
    <property type="entry name" value="G_PROTEIN_RECEP_F1_1"/>
    <property type="match status" value="1"/>
</dbReference>
<keyword evidence="4 6" id="KW-0472">Membrane</keyword>
<dbReference type="EMBL" id="CP092623">
    <property type="protein sequence ID" value="UMM28067.1"/>
    <property type="molecule type" value="Genomic_DNA"/>
</dbReference>
<feature type="transmembrane region" description="Helical" evidence="6">
    <location>
        <begin position="259"/>
        <end position="284"/>
    </location>
</feature>
<dbReference type="PANTHER" id="PTHR46895">
    <property type="entry name" value="PROTEIN CBG20548-RELATED"/>
    <property type="match status" value="1"/>
</dbReference>
<dbReference type="GO" id="GO:0004930">
    <property type="term" value="F:G protein-coupled receptor activity"/>
    <property type="evidence" value="ECO:0007669"/>
    <property type="project" value="UniProtKB-KW"/>
</dbReference>
<dbReference type="Proteomes" id="UP000829354">
    <property type="component" value="Chromosome IV"/>
</dbReference>
<reference evidence="8 9" key="1">
    <citation type="submission" date="2022-04" db="EMBL/GenBank/DDBJ databases">
        <title>Chromosome-level reference genomes for two strains of Caenorhabditis briggsae: an improved platform for comparative genomics.</title>
        <authorList>
            <person name="Stevens L."/>
            <person name="Andersen E."/>
        </authorList>
    </citation>
    <scope>NUCLEOTIDE SEQUENCE [LARGE SCALE GENOMIC DNA]</scope>
    <source>
        <strain evidence="8">VX34</strain>
        <tissue evidence="8">Whole-organism</tissue>
    </source>
</reference>
<evidence type="ECO:0000313" key="8">
    <source>
        <dbReference type="EMBL" id="UMM28067.1"/>
    </source>
</evidence>
<dbReference type="InterPro" id="IPR017452">
    <property type="entry name" value="GPCR_Rhodpsn_7TM"/>
</dbReference>